<reference evidence="1" key="2">
    <citation type="journal article" date="2021" name="PeerJ">
        <title>Extensive microbial diversity within the chicken gut microbiome revealed by metagenomics and culture.</title>
        <authorList>
            <person name="Gilroy R."/>
            <person name="Ravi A."/>
            <person name="Getino M."/>
            <person name="Pursley I."/>
            <person name="Horton D.L."/>
            <person name="Alikhan N.F."/>
            <person name="Baker D."/>
            <person name="Gharbi K."/>
            <person name="Hall N."/>
            <person name="Watson M."/>
            <person name="Adriaenssens E.M."/>
            <person name="Foster-Nyarko E."/>
            <person name="Jarju S."/>
            <person name="Secka A."/>
            <person name="Antonio M."/>
            <person name="Oren A."/>
            <person name="Chaudhuri R.R."/>
            <person name="La Ragione R."/>
            <person name="Hildebrand F."/>
            <person name="Pallen M.J."/>
        </authorList>
    </citation>
    <scope>NUCLEOTIDE SEQUENCE</scope>
    <source>
        <strain evidence="1">ChiSjej4B22-8148</strain>
    </source>
</reference>
<organism evidence="1 2">
    <name type="scientific">Candidatus Choladousia intestinavium</name>
    <dbReference type="NCBI Taxonomy" id="2840727"/>
    <lineage>
        <taxon>Bacteria</taxon>
        <taxon>Bacillati</taxon>
        <taxon>Bacillota</taxon>
        <taxon>Clostridia</taxon>
        <taxon>Lachnospirales</taxon>
        <taxon>Lachnospiraceae</taxon>
        <taxon>Lachnospiraceae incertae sedis</taxon>
        <taxon>Candidatus Choladousia</taxon>
    </lineage>
</organism>
<sequence>MKGQEGFFTRLTKSLQLPEDLSKGEVLVSVRGRNCLTVENFKGISCYTPGEIKLITKKGFLSISGKNLKIVFYTKDEIEISGCICKVEIL</sequence>
<dbReference type="EMBL" id="DVGK01000031">
    <property type="protein sequence ID" value="HIR12763.1"/>
    <property type="molecule type" value="Genomic_DNA"/>
</dbReference>
<dbReference type="Proteomes" id="UP000886757">
    <property type="component" value="Unassembled WGS sequence"/>
</dbReference>
<name>A0A9D1D9L7_9FIRM</name>
<evidence type="ECO:0000313" key="1">
    <source>
        <dbReference type="EMBL" id="HIR12763.1"/>
    </source>
</evidence>
<comment type="caution">
    <text evidence="1">The sequence shown here is derived from an EMBL/GenBank/DDBJ whole genome shotgun (WGS) entry which is preliminary data.</text>
</comment>
<evidence type="ECO:0000313" key="2">
    <source>
        <dbReference type="Proteomes" id="UP000886757"/>
    </source>
</evidence>
<dbReference type="Pfam" id="PF07873">
    <property type="entry name" value="YabP"/>
    <property type="match status" value="1"/>
</dbReference>
<proteinExistence type="predicted"/>
<reference evidence="1" key="1">
    <citation type="submission" date="2020-10" db="EMBL/GenBank/DDBJ databases">
        <authorList>
            <person name="Gilroy R."/>
        </authorList>
    </citation>
    <scope>NUCLEOTIDE SEQUENCE</scope>
    <source>
        <strain evidence="1">ChiSjej4B22-8148</strain>
    </source>
</reference>
<accession>A0A9D1D9L7</accession>
<dbReference type="AlphaFoldDB" id="A0A9D1D9L7"/>
<dbReference type="InterPro" id="IPR022476">
    <property type="entry name" value="Spore_YabP/YqfC"/>
</dbReference>
<protein>
    <submittedName>
        <fullName evidence="1">YabP/YqfC family sporulation protein</fullName>
    </submittedName>
</protein>
<gene>
    <name evidence="1" type="ORF">IAB31_02425</name>
</gene>